<name>A0A8T1SXY2_CHESE</name>
<evidence type="ECO:0000256" key="2">
    <source>
        <dbReference type="ARBA" id="ARBA00023172"/>
    </source>
</evidence>
<sequence length="327" mass="36548">STRSTYSAKWKRFSLWCGTRGLNPLQVPVHTILDYLLSLKEQGLALSSLKVHLAAISAFHPWDGAGSVFSNPMVTRFLKGFERLHPLVRRPVPTWDLNLVITRLMGAPFEPMATCSMLYLSWKTAFLVAITSARRVSELRALTSEPPYTVFHKDKVQLRPHPAFLPKVVSAFHINQDILPVFFPKPHASRKEQQLHSLDVRRALAFYIERTKPFRKSTQLFIAVADRMKGLPVSSQRISSWITSCIRTCYDLAGVPTMHTTAHSTRAQASSSAFLAHIPIQEICRAATWSSVHTFASHYAIVQHSRDDAAFGSAVLNSAVSQSDPAS</sequence>
<dbReference type="GO" id="GO:0006310">
    <property type="term" value="P:DNA recombination"/>
    <property type="evidence" value="ECO:0007669"/>
    <property type="project" value="UniProtKB-KW"/>
</dbReference>
<dbReference type="PROSITE" id="PS51900">
    <property type="entry name" value="CB"/>
    <property type="match status" value="1"/>
</dbReference>
<dbReference type="Proteomes" id="UP000765507">
    <property type="component" value="Unassembled WGS sequence"/>
</dbReference>
<dbReference type="Gene3D" id="1.10.150.130">
    <property type="match status" value="1"/>
</dbReference>
<dbReference type="GO" id="GO:0003677">
    <property type="term" value="F:DNA binding"/>
    <property type="evidence" value="ECO:0007669"/>
    <property type="project" value="UniProtKB-KW"/>
</dbReference>
<dbReference type="GO" id="GO:0015074">
    <property type="term" value="P:DNA integration"/>
    <property type="evidence" value="ECO:0007669"/>
    <property type="project" value="InterPro"/>
</dbReference>
<evidence type="ECO:0000259" key="3">
    <source>
        <dbReference type="PROSITE" id="PS51900"/>
    </source>
</evidence>
<dbReference type="AlphaFoldDB" id="A0A8T1SXY2"/>
<dbReference type="PANTHER" id="PTHR33066:SF2">
    <property type="entry name" value="FILAGGRIN-2-LIKE"/>
    <property type="match status" value="1"/>
</dbReference>
<comment type="caution">
    <text evidence="4">The sequence shown here is derived from an EMBL/GenBank/DDBJ whole genome shotgun (WGS) entry which is preliminary data.</text>
</comment>
<dbReference type="InterPro" id="IPR013762">
    <property type="entry name" value="Integrase-like_cat_sf"/>
</dbReference>
<keyword evidence="2" id="KW-0233">DNA recombination</keyword>
<reference evidence="4 5" key="1">
    <citation type="journal article" date="2020" name="G3 (Bethesda)">
        <title>Draft Genome of the Common Snapping Turtle, Chelydra serpentina, a Model for Phenotypic Plasticity in Reptiles.</title>
        <authorList>
            <person name="Das D."/>
            <person name="Singh S.K."/>
            <person name="Bierstedt J."/>
            <person name="Erickson A."/>
            <person name="Galli G.L.J."/>
            <person name="Crossley D.A. 2nd"/>
            <person name="Rhen T."/>
        </authorList>
    </citation>
    <scope>NUCLEOTIDE SEQUENCE [LARGE SCALE GENOMIC DNA]</scope>
    <source>
        <strain evidence="4">KW</strain>
    </source>
</reference>
<accession>A0A8T1SXY2</accession>
<dbReference type="SUPFAM" id="SSF56349">
    <property type="entry name" value="DNA breaking-rejoining enzymes"/>
    <property type="match status" value="1"/>
</dbReference>
<organism evidence="4 5">
    <name type="scientific">Chelydra serpentina</name>
    <name type="common">Snapping turtle</name>
    <name type="synonym">Testudo serpentina</name>
    <dbReference type="NCBI Taxonomy" id="8475"/>
    <lineage>
        <taxon>Eukaryota</taxon>
        <taxon>Metazoa</taxon>
        <taxon>Chordata</taxon>
        <taxon>Craniata</taxon>
        <taxon>Vertebrata</taxon>
        <taxon>Euteleostomi</taxon>
        <taxon>Archelosauria</taxon>
        <taxon>Testudinata</taxon>
        <taxon>Testudines</taxon>
        <taxon>Cryptodira</taxon>
        <taxon>Durocryptodira</taxon>
        <taxon>Americhelydia</taxon>
        <taxon>Chelydroidea</taxon>
        <taxon>Chelydridae</taxon>
        <taxon>Chelydra</taxon>
    </lineage>
</organism>
<evidence type="ECO:0000256" key="1">
    <source>
        <dbReference type="ARBA" id="ARBA00023125"/>
    </source>
</evidence>
<dbReference type="InterPro" id="IPR044068">
    <property type="entry name" value="CB"/>
</dbReference>
<feature type="domain" description="Core-binding (CB)" evidence="3">
    <location>
        <begin position="1"/>
        <end position="64"/>
    </location>
</feature>
<dbReference type="PANTHER" id="PTHR33066">
    <property type="entry name" value="INTEGRASE_SAM-LIKE_N DOMAIN-CONTAINING PROTEIN"/>
    <property type="match status" value="1"/>
</dbReference>
<dbReference type="EMBL" id="JAHGAV010000062">
    <property type="protein sequence ID" value="KAG6934086.1"/>
    <property type="molecule type" value="Genomic_DNA"/>
</dbReference>
<keyword evidence="1" id="KW-0238">DNA-binding</keyword>
<dbReference type="OrthoDB" id="9908816at2759"/>
<keyword evidence="5" id="KW-1185">Reference proteome</keyword>
<gene>
    <name evidence="4" type="ORF">G0U57_017885</name>
</gene>
<evidence type="ECO:0000313" key="5">
    <source>
        <dbReference type="Proteomes" id="UP000765507"/>
    </source>
</evidence>
<dbReference type="InterPro" id="IPR010998">
    <property type="entry name" value="Integrase_recombinase_N"/>
</dbReference>
<dbReference type="Gene3D" id="1.10.443.10">
    <property type="entry name" value="Intergrase catalytic core"/>
    <property type="match status" value="1"/>
</dbReference>
<protein>
    <recommendedName>
        <fullName evidence="3">Core-binding (CB) domain-containing protein</fullName>
    </recommendedName>
</protein>
<evidence type="ECO:0000313" key="4">
    <source>
        <dbReference type="EMBL" id="KAG6934086.1"/>
    </source>
</evidence>
<dbReference type="SUPFAM" id="SSF47823">
    <property type="entry name" value="lambda integrase-like, N-terminal domain"/>
    <property type="match status" value="1"/>
</dbReference>
<proteinExistence type="predicted"/>
<dbReference type="InterPro" id="IPR011010">
    <property type="entry name" value="DNA_brk_join_enz"/>
</dbReference>
<feature type="non-terminal residue" evidence="4">
    <location>
        <position position="1"/>
    </location>
</feature>